<organism evidence="1 2">
    <name type="scientific">Elysia crispata</name>
    <name type="common">lettuce slug</name>
    <dbReference type="NCBI Taxonomy" id="231223"/>
    <lineage>
        <taxon>Eukaryota</taxon>
        <taxon>Metazoa</taxon>
        <taxon>Spiralia</taxon>
        <taxon>Lophotrochozoa</taxon>
        <taxon>Mollusca</taxon>
        <taxon>Gastropoda</taxon>
        <taxon>Heterobranchia</taxon>
        <taxon>Euthyneura</taxon>
        <taxon>Panpulmonata</taxon>
        <taxon>Sacoglossa</taxon>
        <taxon>Placobranchoidea</taxon>
        <taxon>Plakobranchidae</taxon>
        <taxon>Elysia</taxon>
    </lineage>
</organism>
<evidence type="ECO:0000313" key="2">
    <source>
        <dbReference type="Proteomes" id="UP001283361"/>
    </source>
</evidence>
<sequence length="218" mass="24765">MSHQLLFGAWLRSQHWAVKHLSVSPSFSTCGDLLLFSSLCLVFLAANTSISLSLGEGMSDTILKVLGRGIRVNIEVNQVCQIWPHHLTQYLAVLGYVCLTLSFTYNRTIRDIPCLLHLFLTPTHHRHYSRQRTGQLRGGVTSDLRSRRLEFEPTRSLYSLALVRFPSYTQVEHYSAYYNSNPFTCRILDIQSVPDFSTSQPEFLVVSGSHVQTLPDCM</sequence>
<dbReference type="Proteomes" id="UP001283361">
    <property type="component" value="Unassembled WGS sequence"/>
</dbReference>
<protein>
    <submittedName>
        <fullName evidence="1">Uncharacterized protein</fullName>
    </submittedName>
</protein>
<keyword evidence="2" id="KW-1185">Reference proteome</keyword>
<dbReference type="AlphaFoldDB" id="A0AAE1CRI7"/>
<comment type="caution">
    <text evidence="1">The sequence shown here is derived from an EMBL/GenBank/DDBJ whole genome shotgun (WGS) entry which is preliminary data.</text>
</comment>
<accession>A0AAE1CRI7</accession>
<reference evidence="1" key="1">
    <citation type="journal article" date="2023" name="G3 (Bethesda)">
        <title>A reference genome for the long-term kleptoplast-retaining sea slug Elysia crispata morphotype clarki.</title>
        <authorList>
            <person name="Eastman K.E."/>
            <person name="Pendleton A.L."/>
            <person name="Shaikh M.A."/>
            <person name="Suttiyut T."/>
            <person name="Ogas R."/>
            <person name="Tomko P."/>
            <person name="Gavelis G."/>
            <person name="Widhalm J.R."/>
            <person name="Wisecaver J.H."/>
        </authorList>
    </citation>
    <scope>NUCLEOTIDE SEQUENCE</scope>
    <source>
        <strain evidence="1">ECLA1</strain>
    </source>
</reference>
<gene>
    <name evidence="1" type="ORF">RRG08_006394</name>
</gene>
<dbReference type="EMBL" id="JAWDGP010007073">
    <property type="protein sequence ID" value="KAK3730544.1"/>
    <property type="molecule type" value="Genomic_DNA"/>
</dbReference>
<name>A0AAE1CRI7_9GAST</name>
<proteinExistence type="predicted"/>
<evidence type="ECO:0000313" key="1">
    <source>
        <dbReference type="EMBL" id="KAK3730544.1"/>
    </source>
</evidence>